<accession>A0A4D4J7W4</accession>
<dbReference type="Proteomes" id="UP000298860">
    <property type="component" value="Unassembled WGS sequence"/>
</dbReference>
<gene>
    <name evidence="4" type="ORF">GTS_16900</name>
</gene>
<comment type="caution">
    <text evidence="4">The sequence shown here is derived from an EMBL/GenBank/DDBJ whole genome shotgun (WGS) entry which is preliminary data.</text>
</comment>
<organism evidence="4 5">
    <name type="scientific">Gandjariella thermophila</name>
    <dbReference type="NCBI Taxonomy" id="1931992"/>
    <lineage>
        <taxon>Bacteria</taxon>
        <taxon>Bacillati</taxon>
        <taxon>Actinomycetota</taxon>
        <taxon>Actinomycetes</taxon>
        <taxon>Pseudonocardiales</taxon>
        <taxon>Pseudonocardiaceae</taxon>
        <taxon>Gandjariella</taxon>
    </lineage>
</organism>
<dbReference type="PANTHER" id="PTHR43833:SF9">
    <property type="entry name" value="POTASSIUM CHANNEL PROTEIN YUGO-RELATED"/>
    <property type="match status" value="1"/>
</dbReference>
<keyword evidence="2" id="KW-0472">Membrane</keyword>
<evidence type="ECO:0000313" key="5">
    <source>
        <dbReference type="Proteomes" id="UP000298860"/>
    </source>
</evidence>
<keyword evidence="2" id="KW-1133">Transmembrane helix</keyword>
<keyword evidence="5" id="KW-1185">Reference proteome</keyword>
<evidence type="ECO:0000256" key="2">
    <source>
        <dbReference type="SAM" id="Phobius"/>
    </source>
</evidence>
<feature type="transmembrane region" description="Helical" evidence="2">
    <location>
        <begin position="44"/>
        <end position="65"/>
    </location>
</feature>
<keyword evidence="2" id="KW-0812">Transmembrane</keyword>
<feature type="compositionally biased region" description="Low complexity" evidence="1">
    <location>
        <begin position="1"/>
        <end position="12"/>
    </location>
</feature>
<feature type="transmembrane region" description="Helical" evidence="2">
    <location>
        <begin position="108"/>
        <end position="133"/>
    </location>
</feature>
<evidence type="ECO:0000259" key="3">
    <source>
        <dbReference type="PROSITE" id="PS51201"/>
    </source>
</evidence>
<feature type="region of interest" description="Disordered" evidence="1">
    <location>
        <begin position="1"/>
        <end position="32"/>
    </location>
</feature>
<dbReference type="PANTHER" id="PTHR43833">
    <property type="entry name" value="POTASSIUM CHANNEL PROTEIN 2-RELATED-RELATED"/>
    <property type="match status" value="1"/>
</dbReference>
<dbReference type="Gene3D" id="3.40.50.720">
    <property type="entry name" value="NAD(P)-binding Rossmann-like Domain"/>
    <property type="match status" value="1"/>
</dbReference>
<dbReference type="EMBL" id="BJFL01000005">
    <property type="protein sequence ID" value="GDY30057.1"/>
    <property type="molecule type" value="Genomic_DNA"/>
</dbReference>
<reference evidence="5" key="1">
    <citation type="submission" date="2019-04" db="EMBL/GenBank/DDBJ databases">
        <title>Draft genome sequence of Pseudonocardiaceae bacterium SL3-2-4.</title>
        <authorList>
            <person name="Ningsih F."/>
            <person name="Yokota A."/>
            <person name="Sakai Y."/>
            <person name="Nanatani K."/>
            <person name="Yabe S."/>
            <person name="Oetari A."/>
            <person name="Sjamsuridzal W."/>
        </authorList>
    </citation>
    <scope>NUCLEOTIDE SEQUENCE [LARGE SCALE GENOMIC DNA]</scope>
    <source>
        <strain evidence="5">SL3-2-4</strain>
    </source>
</reference>
<name>A0A4D4J7W4_9PSEU</name>
<evidence type="ECO:0000313" key="4">
    <source>
        <dbReference type="EMBL" id="GDY30057.1"/>
    </source>
</evidence>
<proteinExistence type="predicted"/>
<dbReference type="SUPFAM" id="SSF51735">
    <property type="entry name" value="NAD(P)-binding Rossmann-fold domains"/>
    <property type="match status" value="1"/>
</dbReference>
<protein>
    <submittedName>
        <fullName evidence="4">NAD-binding protein of Kef-type K+ transporter</fullName>
    </submittedName>
</protein>
<dbReference type="SUPFAM" id="SSF81324">
    <property type="entry name" value="Voltage-gated potassium channels"/>
    <property type="match status" value="1"/>
</dbReference>
<dbReference type="AlphaFoldDB" id="A0A4D4J7W4"/>
<dbReference type="InterPro" id="IPR036291">
    <property type="entry name" value="NAD(P)-bd_dom_sf"/>
</dbReference>
<dbReference type="Pfam" id="PF02254">
    <property type="entry name" value="TrkA_N"/>
    <property type="match status" value="1"/>
</dbReference>
<dbReference type="InterPro" id="IPR050721">
    <property type="entry name" value="Trk_Ktr_HKT_K-transport"/>
</dbReference>
<dbReference type="GO" id="GO:0006813">
    <property type="term" value="P:potassium ion transport"/>
    <property type="evidence" value="ECO:0007669"/>
    <property type="project" value="InterPro"/>
</dbReference>
<sequence>MAGAAGPDAGATGERRDMSQRDGGQGTGAGVVRMSPARRTPVGSVLRAVAAAVAVLLGIAVVVYLGRAGYRDVDGRGLTFVDCLYYAAGSLFPADYAGVTPISTSARLASVVVIMPLRVVFLVVLIGTTIRVLDERSRQAYKIKRWRSRVRDHVVVVGYGTKGRSAVVGLLGEGMRPENIIVVDTDQSAVDAASAAGLVTVQGSGTSNEVLRSAGVPDARAVVVAVARDDTAVLVTLTARELAPNAQVVASVREEENVHLLRQSGADPVVVSSGTAGRLLGLATSTPSVVEMVEDLLTPSEGLAIAEREVEQTEIGASPRHLSDIVLGVVRGGRLFRVDAPEADAIEPGDRLLYVRKATPATG</sequence>
<dbReference type="PROSITE" id="PS51201">
    <property type="entry name" value="RCK_N"/>
    <property type="match status" value="1"/>
</dbReference>
<evidence type="ECO:0000256" key="1">
    <source>
        <dbReference type="SAM" id="MobiDB-lite"/>
    </source>
</evidence>
<dbReference type="InterPro" id="IPR003148">
    <property type="entry name" value="RCK_N"/>
</dbReference>
<feature type="domain" description="RCK N-terminal" evidence="3">
    <location>
        <begin position="151"/>
        <end position="270"/>
    </location>
</feature>